<evidence type="ECO:0000313" key="2">
    <source>
        <dbReference type="Proteomes" id="UP001370758"/>
    </source>
</evidence>
<keyword evidence="2" id="KW-1185">Reference proteome</keyword>
<evidence type="ECO:0008006" key="3">
    <source>
        <dbReference type="Google" id="ProtNLM"/>
    </source>
</evidence>
<dbReference type="EMBL" id="JAVHJL010000004">
    <property type="protein sequence ID" value="KAK6504615.1"/>
    <property type="molecule type" value="Genomic_DNA"/>
</dbReference>
<evidence type="ECO:0000313" key="1">
    <source>
        <dbReference type="EMBL" id="KAK6504615.1"/>
    </source>
</evidence>
<name>A0AAV9W8U7_9PEZI</name>
<accession>A0AAV9W8U7</accession>
<sequence length="312" mass="34874">MESSHCLSILDLPVELQIEIFEHITGLKDQVSLIQAYPPWEKLLMNHLSLRRNRYAFIQNGTVGVHKLLYQSVGERLVCKIDSSAVSPDDVIQSYTYHFPSYFATPDDPTTEVCIPTGCRFLDEPLIFPGSSISLTVGPPPEPYPITSSVSSLIPRNVPLTPLHPRPTPFKRLICNSRKRKELERIMAPGDFIYDICTIPDCRCEHARTPTPLIRVKLPSDTEIPEPVPWEGLSIKGMVLEIARAVLMRKEVERDADGEPTTTAIDRPDVLALSLVGHHYSHWIEHLAISEGGGGGRRSTLCHAWVLTANCI</sequence>
<protein>
    <recommendedName>
        <fullName evidence="3">F-box domain-containing protein</fullName>
    </recommendedName>
</protein>
<organism evidence="1 2">
    <name type="scientific">Arthrobotrys musiformis</name>
    <dbReference type="NCBI Taxonomy" id="47236"/>
    <lineage>
        <taxon>Eukaryota</taxon>
        <taxon>Fungi</taxon>
        <taxon>Dikarya</taxon>
        <taxon>Ascomycota</taxon>
        <taxon>Pezizomycotina</taxon>
        <taxon>Orbiliomycetes</taxon>
        <taxon>Orbiliales</taxon>
        <taxon>Orbiliaceae</taxon>
        <taxon>Arthrobotrys</taxon>
    </lineage>
</organism>
<dbReference type="Proteomes" id="UP001370758">
    <property type="component" value="Unassembled WGS sequence"/>
</dbReference>
<gene>
    <name evidence="1" type="ORF">TWF481_006554</name>
</gene>
<proteinExistence type="predicted"/>
<comment type="caution">
    <text evidence="1">The sequence shown here is derived from an EMBL/GenBank/DDBJ whole genome shotgun (WGS) entry which is preliminary data.</text>
</comment>
<reference evidence="1 2" key="1">
    <citation type="submission" date="2023-08" db="EMBL/GenBank/DDBJ databases">
        <authorList>
            <person name="Palmer J.M."/>
        </authorList>
    </citation>
    <scope>NUCLEOTIDE SEQUENCE [LARGE SCALE GENOMIC DNA]</scope>
    <source>
        <strain evidence="1 2">TWF481</strain>
    </source>
</reference>
<dbReference type="AlphaFoldDB" id="A0AAV9W8U7"/>